<dbReference type="RefSeq" id="WP_058482208.1">
    <property type="nucleotide sequence ID" value="NZ_CAAAII010000008.1"/>
</dbReference>
<dbReference type="AlphaFoldDB" id="A0A0W0ZAP8"/>
<name>A0A0W0ZAP8_LEGSP</name>
<proteinExistence type="predicted"/>
<accession>A0A0W0ZAP8</accession>
<dbReference type="Proteomes" id="UP000054877">
    <property type="component" value="Unassembled WGS sequence"/>
</dbReference>
<feature type="chain" id="PRO_5006918479" evidence="1">
    <location>
        <begin position="21"/>
        <end position="150"/>
    </location>
</feature>
<reference evidence="2 3" key="1">
    <citation type="submission" date="2015-11" db="EMBL/GenBank/DDBJ databases">
        <title>Genomic analysis of 38 Legionella species identifies large and diverse effector repertoires.</title>
        <authorList>
            <person name="Burstein D."/>
            <person name="Amaro F."/>
            <person name="Zusman T."/>
            <person name="Lifshitz Z."/>
            <person name="Cohen O."/>
            <person name="Gilbert J.A."/>
            <person name="Pupko T."/>
            <person name="Shuman H.A."/>
            <person name="Segal G."/>
        </authorList>
    </citation>
    <scope>NUCLEOTIDE SEQUENCE [LARGE SCALE GENOMIC DNA]</scope>
    <source>
        <strain evidence="2 3">Mt.St.Helens-9</strain>
    </source>
</reference>
<sequence length="150" mass="17096">MNRHLLALFSGLAFSAPLYAFPCFMTLVKDSCWLNYNVKVVVQDAVANKEVLTITVPKGKKWARERFECQPAQKFMYFASFTPTIWENQEDLVYRAKRYWFMPGSIGEGDTAWNIPICYARDFAGTPFPPDATGNCVCDFSDIPEVKPQS</sequence>
<dbReference type="OrthoDB" id="5648361at2"/>
<evidence type="ECO:0000256" key="1">
    <source>
        <dbReference type="SAM" id="SignalP"/>
    </source>
</evidence>
<evidence type="ECO:0000313" key="3">
    <source>
        <dbReference type="Proteomes" id="UP000054877"/>
    </source>
</evidence>
<dbReference type="PATRIC" id="fig|452.5.peg.293"/>
<keyword evidence="3" id="KW-1185">Reference proteome</keyword>
<evidence type="ECO:0000313" key="2">
    <source>
        <dbReference type="EMBL" id="KTD66204.1"/>
    </source>
</evidence>
<dbReference type="EMBL" id="LNYX01000002">
    <property type="protein sequence ID" value="KTD66204.1"/>
    <property type="molecule type" value="Genomic_DNA"/>
</dbReference>
<organism evidence="2 3">
    <name type="scientific">Legionella spiritensis</name>
    <dbReference type="NCBI Taxonomy" id="452"/>
    <lineage>
        <taxon>Bacteria</taxon>
        <taxon>Pseudomonadati</taxon>
        <taxon>Pseudomonadota</taxon>
        <taxon>Gammaproteobacteria</taxon>
        <taxon>Legionellales</taxon>
        <taxon>Legionellaceae</taxon>
        <taxon>Legionella</taxon>
    </lineage>
</organism>
<keyword evidence="1" id="KW-0732">Signal</keyword>
<gene>
    <name evidence="2" type="ORF">Lspi_0267</name>
</gene>
<feature type="signal peptide" evidence="1">
    <location>
        <begin position="1"/>
        <end position="20"/>
    </location>
</feature>
<dbReference type="STRING" id="452.Lspi_0267"/>
<protein>
    <submittedName>
        <fullName evidence="2">Periplasmic protein</fullName>
    </submittedName>
</protein>
<comment type="caution">
    <text evidence="2">The sequence shown here is derived from an EMBL/GenBank/DDBJ whole genome shotgun (WGS) entry which is preliminary data.</text>
</comment>